<dbReference type="InterPro" id="IPR022764">
    <property type="entry name" value="Peptidase_S54_rhomboid_dom"/>
</dbReference>
<evidence type="ECO:0000256" key="5">
    <source>
        <dbReference type="ARBA" id="ARBA00022989"/>
    </source>
</evidence>
<feature type="transmembrane region" description="Helical" evidence="7">
    <location>
        <begin position="107"/>
        <end position="124"/>
    </location>
</feature>
<dbReference type="Pfam" id="PF01694">
    <property type="entry name" value="Rhomboid"/>
    <property type="match status" value="1"/>
</dbReference>
<dbReference type="InterPro" id="IPR050925">
    <property type="entry name" value="Rhomboid_protease_S54"/>
</dbReference>
<comment type="similarity">
    <text evidence="2">Belongs to the peptidase S54 family.</text>
</comment>
<name>A0A2V1HWM8_9MICO</name>
<dbReference type="GO" id="GO:0004252">
    <property type="term" value="F:serine-type endopeptidase activity"/>
    <property type="evidence" value="ECO:0007669"/>
    <property type="project" value="InterPro"/>
</dbReference>
<comment type="caution">
    <text evidence="9">The sequence shown here is derived from an EMBL/GenBank/DDBJ whole genome shotgun (WGS) entry which is preliminary data.</text>
</comment>
<proteinExistence type="inferred from homology"/>
<feature type="transmembrane region" description="Helical" evidence="7">
    <location>
        <begin position="155"/>
        <end position="171"/>
    </location>
</feature>
<evidence type="ECO:0000256" key="2">
    <source>
        <dbReference type="ARBA" id="ARBA00009045"/>
    </source>
</evidence>
<dbReference type="PANTHER" id="PTHR43731">
    <property type="entry name" value="RHOMBOID PROTEASE"/>
    <property type="match status" value="1"/>
</dbReference>
<evidence type="ECO:0000313" key="10">
    <source>
        <dbReference type="Proteomes" id="UP000244893"/>
    </source>
</evidence>
<dbReference type="InterPro" id="IPR035952">
    <property type="entry name" value="Rhomboid-like_sf"/>
</dbReference>
<evidence type="ECO:0000313" key="9">
    <source>
        <dbReference type="EMBL" id="PVZ96322.1"/>
    </source>
</evidence>
<reference evidence="9 10" key="1">
    <citation type="submission" date="2018-05" db="EMBL/GenBank/DDBJ databases">
        <title>Amnibacterium sp. M8JJ-5, whole genome shotgun sequence.</title>
        <authorList>
            <person name="Tuo L."/>
        </authorList>
    </citation>
    <scope>NUCLEOTIDE SEQUENCE [LARGE SCALE GENOMIC DNA]</scope>
    <source>
        <strain evidence="9 10">M8JJ-5</strain>
    </source>
</reference>
<accession>A0A2V1HWM8</accession>
<dbReference type="PANTHER" id="PTHR43731:SF14">
    <property type="entry name" value="PRESENILIN-ASSOCIATED RHOMBOID-LIKE PROTEIN, MITOCHONDRIAL"/>
    <property type="match status" value="1"/>
</dbReference>
<dbReference type="AlphaFoldDB" id="A0A2V1HWM8"/>
<evidence type="ECO:0000256" key="1">
    <source>
        <dbReference type="ARBA" id="ARBA00004141"/>
    </source>
</evidence>
<dbReference type="Proteomes" id="UP000244893">
    <property type="component" value="Unassembled WGS sequence"/>
</dbReference>
<organism evidence="9 10">
    <name type="scientific">Amnibacterium flavum</name>
    <dbReference type="NCBI Taxonomy" id="2173173"/>
    <lineage>
        <taxon>Bacteria</taxon>
        <taxon>Bacillati</taxon>
        <taxon>Actinomycetota</taxon>
        <taxon>Actinomycetes</taxon>
        <taxon>Micrococcales</taxon>
        <taxon>Microbacteriaceae</taxon>
        <taxon>Amnibacterium</taxon>
    </lineage>
</organism>
<feature type="transmembrane region" description="Helical" evidence="7">
    <location>
        <begin position="46"/>
        <end position="71"/>
    </location>
</feature>
<protein>
    <submittedName>
        <fullName evidence="9">Rhomboid family intramembrane serine protease</fullName>
    </submittedName>
</protein>
<dbReference type="Gene3D" id="1.20.1540.10">
    <property type="entry name" value="Rhomboid-like"/>
    <property type="match status" value="1"/>
</dbReference>
<keyword evidence="5 7" id="KW-1133">Transmembrane helix</keyword>
<sequence length="204" mass="21695">MILITLVIYLLQLLPGIGTAVTSALLYAPQYSVPQSGYPFEPWRLITVAFVHSPQQILHIAFNMLALWMFGQQLETMLGKGRFVALYLISALGGSVAVLYLGNGPVVGASGAIFGLLGAFFILVRKLGGKATGLLIVIGLNLAVGFFVGSISWQAHVGGLIAGVLVGLIYVQTRHRRLRPAQIGLLVGLAVVLFIAGIWPALFA</sequence>
<comment type="subcellular location">
    <subcellularLocation>
        <location evidence="1">Membrane</location>
        <topology evidence="1">Multi-pass membrane protein</topology>
    </subcellularLocation>
</comment>
<keyword evidence="4" id="KW-0378">Hydrolase</keyword>
<gene>
    <name evidence="9" type="ORF">DDQ50_03020</name>
</gene>
<evidence type="ECO:0000256" key="3">
    <source>
        <dbReference type="ARBA" id="ARBA00022692"/>
    </source>
</evidence>
<keyword evidence="10" id="KW-1185">Reference proteome</keyword>
<dbReference type="SUPFAM" id="SSF144091">
    <property type="entry name" value="Rhomboid-like"/>
    <property type="match status" value="1"/>
</dbReference>
<feature type="transmembrane region" description="Helical" evidence="7">
    <location>
        <begin position="131"/>
        <end position="149"/>
    </location>
</feature>
<evidence type="ECO:0000256" key="4">
    <source>
        <dbReference type="ARBA" id="ARBA00022801"/>
    </source>
</evidence>
<evidence type="ECO:0000256" key="7">
    <source>
        <dbReference type="SAM" id="Phobius"/>
    </source>
</evidence>
<dbReference type="GO" id="GO:0006508">
    <property type="term" value="P:proteolysis"/>
    <property type="evidence" value="ECO:0007669"/>
    <property type="project" value="UniProtKB-KW"/>
</dbReference>
<evidence type="ECO:0000256" key="6">
    <source>
        <dbReference type="ARBA" id="ARBA00023136"/>
    </source>
</evidence>
<dbReference type="EMBL" id="QEOP01000001">
    <property type="protein sequence ID" value="PVZ96322.1"/>
    <property type="molecule type" value="Genomic_DNA"/>
</dbReference>
<evidence type="ECO:0000259" key="8">
    <source>
        <dbReference type="Pfam" id="PF01694"/>
    </source>
</evidence>
<keyword evidence="9" id="KW-0645">Protease</keyword>
<keyword evidence="3 7" id="KW-0812">Transmembrane</keyword>
<feature type="domain" description="Peptidase S54 rhomboid" evidence="8">
    <location>
        <begin position="41"/>
        <end position="172"/>
    </location>
</feature>
<dbReference type="OrthoDB" id="9807874at2"/>
<dbReference type="GO" id="GO:0016020">
    <property type="term" value="C:membrane"/>
    <property type="evidence" value="ECO:0007669"/>
    <property type="project" value="UniProtKB-SubCell"/>
</dbReference>
<feature type="transmembrane region" description="Helical" evidence="7">
    <location>
        <begin position="83"/>
        <end position="101"/>
    </location>
</feature>
<feature type="transmembrane region" description="Helical" evidence="7">
    <location>
        <begin position="183"/>
        <end position="202"/>
    </location>
</feature>
<keyword evidence="6 7" id="KW-0472">Membrane</keyword>